<evidence type="ECO:0000259" key="1">
    <source>
        <dbReference type="Pfam" id="PF21056"/>
    </source>
</evidence>
<protein>
    <recommendedName>
        <fullName evidence="1">ZSWIM1/3 RNaseH-like domain-containing protein</fullName>
    </recommendedName>
</protein>
<dbReference type="PANTHER" id="PTHR47718:SF6">
    <property type="entry name" value="PROTEIN FAR1-RELATED SEQUENCE"/>
    <property type="match status" value="1"/>
</dbReference>
<feature type="domain" description="ZSWIM1/3 RNaseH-like" evidence="1">
    <location>
        <begin position="204"/>
        <end position="288"/>
    </location>
</feature>
<organism evidence="2 3">
    <name type="scientific">Aphanomyces astaci</name>
    <name type="common">Crayfish plague agent</name>
    <dbReference type="NCBI Taxonomy" id="112090"/>
    <lineage>
        <taxon>Eukaryota</taxon>
        <taxon>Sar</taxon>
        <taxon>Stramenopiles</taxon>
        <taxon>Oomycota</taxon>
        <taxon>Saprolegniomycetes</taxon>
        <taxon>Saprolegniales</taxon>
        <taxon>Verrucalvaceae</taxon>
        <taxon>Aphanomyces</taxon>
    </lineage>
</organism>
<evidence type="ECO:0000313" key="2">
    <source>
        <dbReference type="EMBL" id="KAF0704926.1"/>
    </source>
</evidence>
<accession>A0A6A4Z640</accession>
<gene>
    <name evidence="2" type="ORF">AaE_014708</name>
</gene>
<sequence length="406" mass="45179">MTAAKGLTMPSDGLLHAVPGCDAGPERQLQPGNQLGDAIAFTERIQAWAQTCGFTDRVGILYRATFYCNWKTPADKPNKSVKMSCGWFVKLCYNRELLCYVITKVCMEHSHPLENQAVAVYGKTIVKYERQLTPAEIDMIHGLGRHHVPTQKVREIFESQNTSRVLSTALLFRMMERGRRMFVGRDNDSMTRFFNLCFGVKASGGSFVFDMDPLSKLKSFHLQSDSMAKYCALYSDFVLCDGTHNVTKYVMKLMPFTIVDALGRNTLVGIALDYSENSTVVTNGLKTFSLGSSHGTLMTDGGSAYPGAASACGMTHVLCTKHFHADVLQGCSGLAQLSNDFKRDCFTMIYTGYRENDFIKRFAAAEETYAPFPVAASALKKIWNHRHNIQVTYSHATASRCSEVSR</sequence>
<dbReference type="Pfam" id="PF21056">
    <property type="entry name" value="ZSWIM1-3_RNaseH-like"/>
    <property type="match status" value="1"/>
</dbReference>
<dbReference type="VEuPathDB" id="FungiDB:H257_04296"/>
<comment type="caution">
    <text evidence="2">The sequence shown here is derived from an EMBL/GenBank/DDBJ whole genome shotgun (WGS) entry which is preliminary data.</text>
</comment>
<proteinExistence type="predicted"/>
<reference evidence="2 3" key="1">
    <citation type="submission" date="2019-06" db="EMBL/GenBank/DDBJ databases">
        <title>Genomics analysis of Aphanomyces spp. identifies a new class of oomycete effector associated with host adaptation.</title>
        <authorList>
            <person name="Gaulin E."/>
        </authorList>
    </citation>
    <scope>NUCLEOTIDE SEQUENCE [LARGE SCALE GENOMIC DNA]</scope>
    <source>
        <strain evidence="2 3">E</strain>
    </source>
</reference>
<evidence type="ECO:0000313" key="3">
    <source>
        <dbReference type="Proteomes" id="UP000469452"/>
    </source>
</evidence>
<dbReference type="VEuPathDB" id="FungiDB:H257_14555"/>
<dbReference type="PANTHER" id="PTHR47718">
    <property type="entry name" value="OS01G0519700 PROTEIN"/>
    <property type="match status" value="1"/>
</dbReference>
<dbReference type="Proteomes" id="UP000469452">
    <property type="component" value="Unassembled WGS sequence"/>
</dbReference>
<dbReference type="InterPro" id="IPR048324">
    <property type="entry name" value="ZSWIM1-3_RNaseH-like"/>
</dbReference>
<name>A0A6A4Z640_APHAT</name>
<dbReference type="AlphaFoldDB" id="A0A6A4Z640"/>
<dbReference type="EMBL" id="VJMI01020281">
    <property type="protein sequence ID" value="KAF0704926.1"/>
    <property type="molecule type" value="Genomic_DNA"/>
</dbReference>